<evidence type="ECO:0000259" key="4">
    <source>
        <dbReference type="Pfam" id="PF12894"/>
    </source>
</evidence>
<feature type="compositionally biased region" description="Polar residues" evidence="3">
    <location>
        <begin position="412"/>
        <end position="426"/>
    </location>
</feature>
<dbReference type="InterPro" id="IPR024977">
    <property type="entry name" value="Apc4-like_WD40_dom"/>
</dbReference>
<gene>
    <name evidence="5" type="primary">g1699</name>
    <name evidence="5" type="ORF">VP750_LOCUS1453</name>
</gene>
<reference evidence="5 6" key="1">
    <citation type="submission" date="2024-06" db="EMBL/GenBank/DDBJ databases">
        <authorList>
            <person name="Kraege A."/>
            <person name="Thomma B."/>
        </authorList>
    </citation>
    <scope>NUCLEOTIDE SEQUENCE [LARGE SCALE GENOMIC DNA]</scope>
</reference>
<name>A0ABP1FKS6_9CHLO</name>
<dbReference type="EMBL" id="CAXHTA020000002">
    <property type="protein sequence ID" value="CAL5219794.1"/>
    <property type="molecule type" value="Genomic_DNA"/>
</dbReference>
<feature type="region of interest" description="Disordered" evidence="3">
    <location>
        <begin position="408"/>
        <end position="427"/>
    </location>
</feature>
<comment type="caution">
    <text evidence="5">The sequence shown here is derived from an EMBL/GenBank/DDBJ whole genome shotgun (WGS) entry which is preliminary data.</text>
</comment>
<dbReference type="Proteomes" id="UP001497392">
    <property type="component" value="Unassembled WGS sequence"/>
</dbReference>
<dbReference type="PANTHER" id="PTHR14107:SF16">
    <property type="entry name" value="AT02583P"/>
    <property type="match status" value="1"/>
</dbReference>
<proteinExistence type="predicted"/>
<keyword evidence="1" id="KW-0853">WD repeat</keyword>
<protein>
    <submittedName>
        <fullName evidence="5">G1699 protein</fullName>
    </submittedName>
</protein>
<feature type="compositionally biased region" description="Low complexity" evidence="3">
    <location>
        <begin position="329"/>
        <end position="338"/>
    </location>
</feature>
<dbReference type="Gene3D" id="2.130.10.10">
    <property type="entry name" value="YVTN repeat-like/Quinoprotein amine dehydrogenase"/>
    <property type="match status" value="1"/>
</dbReference>
<dbReference type="InterPro" id="IPR001680">
    <property type="entry name" value="WD40_rpt"/>
</dbReference>
<sequence>MAQAQARMIKRTFKTPEGRFSQCTERPLSCHFSPARAPTLSLATLTMGMDAGRYIIFNIMDSLHICNYADTGKQALRVLAFGVTPGGNSVYPTCHSFTPVSPRDGYDLLIGLSTGDVVLASIHKQLMASHTNTKVVGAKRINVNSEVDSTRVVGAEWVPQQNGMYFVVGHFSGRVYLYSKASAMAEDDSQSESGSSSGGAMPSAVFDISRRGLNALAVSPDGTRLATAARDGIVRIHDLTSGALLSGFRLYYGNPTCCTWSADGACLAAGGEDDLVTVFSMAEQRVVAWCEGHTSWVTAVRFDPWADQLKAESAMEMSTSSTDMEEDSASAASAMEEAAPSDRTYRVAALGQDCHICMWDVRISEQPALQPTSREPDLAAAHSHPQLDSQRASSTSLGLMNGSIKSLARLGSSPSRNSPTSYHLRNSSSASSLSLAPDFITSTARKDMTFVPCAASARIHVEPGSDILFMPSLMFTICYGGQVKGWERLKPQPVPPEPPASQEAPLGQPVQAPSQHSTARAAPAQQGGLREQELWQQQQLRVAPRQRAPTVPDTLNGPPPRRQASEQEAASVQTAAALHP</sequence>
<evidence type="ECO:0000313" key="5">
    <source>
        <dbReference type="EMBL" id="CAL5219794.1"/>
    </source>
</evidence>
<feature type="domain" description="Anaphase-promoting complex subunit 4-like WD40" evidence="4">
    <location>
        <begin position="213"/>
        <end position="262"/>
    </location>
</feature>
<evidence type="ECO:0000256" key="2">
    <source>
        <dbReference type="ARBA" id="ARBA00022737"/>
    </source>
</evidence>
<dbReference type="Pfam" id="PF12894">
    <property type="entry name" value="ANAPC4_WD40"/>
    <property type="match status" value="1"/>
</dbReference>
<keyword evidence="6" id="KW-1185">Reference proteome</keyword>
<dbReference type="InterPro" id="IPR015943">
    <property type="entry name" value="WD40/YVTN_repeat-like_dom_sf"/>
</dbReference>
<feature type="region of interest" description="Disordered" evidence="3">
    <location>
        <begin position="368"/>
        <end position="395"/>
    </location>
</feature>
<feature type="region of interest" description="Disordered" evidence="3">
    <location>
        <begin position="489"/>
        <end position="580"/>
    </location>
</feature>
<dbReference type="InterPro" id="IPR036322">
    <property type="entry name" value="WD40_repeat_dom_sf"/>
</dbReference>
<feature type="compositionally biased region" description="Low complexity" evidence="3">
    <location>
        <begin position="525"/>
        <end position="541"/>
    </location>
</feature>
<evidence type="ECO:0000313" key="6">
    <source>
        <dbReference type="Proteomes" id="UP001497392"/>
    </source>
</evidence>
<feature type="compositionally biased region" description="Polar residues" evidence="3">
    <location>
        <begin position="386"/>
        <end position="395"/>
    </location>
</feature>
<dbReference type="InterPro" id="IPR051362">
    <property type="entry name" value="WD_repeat_creC_regulators"/>
</dbReference>
<keyword evidence="2" id="KW-0677">Repeat</keyword>
<evidence type="ECO:0000256" key="1">
    <source>
        <dbReference type="ARBA" id="ARBA00022574"/>
    </source>
</evidence>
<organism evidence="5 6">
    <name type="scientific">Coccomyxa viridis</name>
    <dbReference type="NCBI Taxonomy" id="1274662"/>
    <lineage>
        <taxon>Eukaryota</taxon>
        <taxon>Viridiplantae</taxon>
        <taxon>Chlorophyta</taxon>
        <taxon>core chlorophytes</taxon>
        <taxon>Trebouxiophyceae</taxon>
        <taxon>Trebouxiophyceae incertae sedis</taxon>
        <taxon>Coccomyxaceae</taxon>
        <taxon>Coccomyxa</taxon>
    </lineage>
</organism>
<dbReference type="SUPFAM" id="SSF50978">
    <property type="entry name" value="WD40 repeat-like"/>
    <property type="match status" value="1"/>
</dbReference>
<dbReference type="SMART" id="SM00320">
    <property type="entry name" value="WD40"/>
    <property type="match status" value="4"/>
</dbReference>
<accession>A0ABP1FKS6</accession>
<evidence type="ECO:0000256" key="3">
    <source>
        <dbReference type="SAM" id="MobiDB-lite"/>
    </source>
</evidence>
<feature type="region of interest" description="Disordered" evidence="3">
    <location>
        <begin position="317"/>
        <end position="338"/>
    </location>
</feature>
<dbReference type="PANTHER" id="PTHR14107">
    <property type="entry name" value="WD REPEAT PROTEIN"/>
    <property type="match status" value="1"/>
</dbReference>